<dbReference type="Gene3D" id="1.10.510.10">
    <property type="entry name" value="Transferase(Phosphotransferase) domain 1"/>
    <property type="match status" value="1"/>
</dbReference>
<dbReference type="RefSeq" id="XP_013384877.1">
    <property type="nucleotide sequence ID" value="XM_013529423.1"/>
</dbReference>
<dbReference type="AlphaFoldDB" id="A0A1S3HFM2"/>
<evidence type="ECO:0000313" key="4">
    <source>
        <dbReference type="RefSeq" id="XP_013384877.1"/>
    </source>
</evidence>
<dbReference type="PROSITE" id="PS50011">
    <property type="entry name" value="PROTEIN_KINASE_DOM"/>
    <property type="match status" value="1"/>
</dbReference>
<dbReference type="KEGG" id="lak:106154885"/>
<dbReference type="SUPFAM" id="SSF56112">
    <property type="entry name" value="Protein kinase-like (PK-like)"/>
    <property type="match status" value="1"/>
</dbReference>
<keyword evidence="1" id="KW-0812">Transmembrane</keyword>
<dbReference type="InterPro" id="IPR000719">
    <property type="entry name" value="Prot_kinase_dom"/>
</dbReference>
<protein>
    <submittedName>
        <fullName evidence="4">Uncharacterized protein LOC106154885</fullName>
    </submittedName>
</protein>
<dbReference type="STRING" id="7574.A0A1S3HFM2"/>
<reference evidence="4" key="1">
    <citation type="submission" date="2025-08" db="UniProtKB">
        <authorList>
            <consortium name="RefSeq"/>
        </authorList>
    </citation>
    <scope>IDENTIFICATION</scope>
    <source>
        <tissue evidence="4">Gonads</tissue>
    </source>
</reference>
<dbReference type="GeneID" id="106154885"/>
<keyword evidence="1" id="KW-0472">Membrane</keyword>
<keyword evidence="1" id="KW-1133">Transmembrane helix</keyword>
<dbReference type="GO" id="GO:0005524">
    <property type="term" value="F:ATP binding"/>
    <property type="evidence" value="ECO:0007669"/>
    <property type="project" value="InterPro"/>
</dbReference>
<evidence type="ECO:0000256" key="1">
    <source>
        <dbReference type="SAM" id="Phobius"/>
    </source>
</evidence>
<feature type="transmembrane region" description="Helical" evidence="1">
    <location>
        <begin position="203"/>
        <end position="226"/>
    </location>
</feature>
<dbReference type="PANTHER" id="PTHR26392">
    <property type="entry name" value="MITOGEN-ACTIVATED PROTEIN KINASE KINASE KINASE 7-RELATED"/>
    <property type="match status" value="1"/>
</dbReference>
<dbReference type="GO" id="GO:0004672">
    <property type="term" value="F:protein kinase activity"/>
    <property type="evidence" value="ECO:0007669"/>
    <property type="project" value="InterPro"/>
</dbReference>
<sequence length="538" mass="61073">MLGAKRVEKVRQNRSVVHILRRSAFHLKLALVICEKSKEERTKKAAEIEEQIAKIKGTFSETRIKLNELLDTKAQEAAQQIKDYLKRNSERVITWEEDDCPQPTGYLDLYSKARSLVLGRIRELLEEWNTKTNFFTDAQRELIGKFHIEFNIMDNQVAFLESQLISNDTLEIEDAKPTGLWIVKDTATFSTAQKILLGVTSPIWIPIGLVAALFVIPAGLGIAHVIKTNAFTKYGKNKAEFMNCFAKNVLEYFLSEENLSKEVAQHLNSAVATMNNLLSVIPKLLHEDAVIIKRLLSENNTDESELQLYRKYIRRNEELEGCLGLLYVTKIRENINAKTEISWNAPAFATGTFGEVCVVTLLSRNNVKATAKVMKQFVTAENVCEAIQNEECLRRLTGTPHIANFIGSSAKITTGEKRYLVTLIEHCPTTLADVINPNGRGEVTDRNEVRLADVGLTKPQCDITGAQCETLVYISPEILKKEKYGAPADMYTVGVMLWEMWYGMRVYNLHRFENFKGLSDILEDPRDKFAHHFPDPLR</sequence>
<proteinExistence type="predicted"/>
<dbReference type="InParanoid" id="A0A1S3HFM2"/>
<evidence type="ECO:0000259" key="2">
    <source>
        <dbReference type="PROSITE" id="PS50011"/>
    </source>
</evidence>
<name>A0A1S3HFM2_LINAN</name>
<dbReference type="InterPro" id="IPR011009">
    <property type="entry name" value="Kinase-like_dom_sf"/>
</dbReference>
<gene>
    <name evidence="4" type="primary">LOC106154885</name>
</gene>
<dbReference type="Proteomes" id="UP000085678">
    <property type="component" value="Unplaced"/>
</dbReference>
<organism evidence="3 4">
    <name type="scientific">Lingula anatina</name>
    <name type="common">Brachiopod</name>
    <name type="synonym">Lingula unguis</name>
    <dbReference type="NCBI Taxonomy" id="7574"/>
    <lineage>
        <taxon>Eukaryota</taxon>
        <taxon>Metazoa</taxon>
        <taxon>Spiralia</taxon>
        <taxon>Lophotrochozoa</taxon>
        <taxon>Brachiopoda</taxon>
        <taxon>Linguliformea</taxon>
        <taxon>Lingulata</taxon>
        <taxon>Lingulida</taxon>
        <taxon>Linguloidea</taxon>
        <taxon>Lingulidae</taxon>
        <taxon>Lingula</taxon>
    </lineage>
</organism>
<evidence type="ECO:0000313" key="3">
    <source>
        <dbReference type="Proteomes" id="UP000085678"/>
    </source>
</evidence>
<keyword evidence="3" id="KW-1185">Reference proteome</keyword>
<accession>A0A1S3HFM2</accession>
<feature type="domain" description="Protein kinase" evidence="2">
    <location>
        <begin position="189"/>
        <end position="538"/>
    </location>
</feature>
<dbReference type="SMART" id="SM00220">
    <property type="entry name" value="S_TKc"/>
    <property type="match status" value="1"/>
</dbReference>
<dbReference type="PANTHER" id="PTHR26392:SF92">
    <property type="entry name" value="PROTEIN KINASE DOMAIN-CONTAINING PROTEIN"/>
    <property type="match status" value="1"/>
</dbReference>
<dbReference type="Pfam" id="PF00069">
    <property type="entry name" value="Pkinase"/>
    <property type="match status" value="1"/>
</dbReference>